<accession>A0A0A9FNS4</accession>
<reference evidence="1" key="2">
    <citation type="journal article" date="2015" name="Data Brief">
        <title>Shoot transcriptome of the giant reed, Arundo donax.</title>
        <authorList>
            <person name="Barrero R.A."/>
            <person name="Guerrero F.D."/>
            <person name="Moolhuijzen P."/>
            <person name="Goolsby J.A."/>
            <person name="Tidwell J."/>
            <person name="Bellgard S.E."/>
            <person name="Bellgard M.I."/>
        </authorList>
    </citation>
    <scope>NUCLEOTIDE SEQUENCE</scope>
    <source>
        <tissue evidence="1">Shoot tissue taken approximately 20 cm above the soil surface</tissue>
    </source>
</reference>
<organism evidence="1">
    <name type="scientific">Arundo donax</name>
    <name type="common">Giant reed</name>
    <name type="synonym">Donax arundinaceus</name>
    <dbReference type="NCBI Taxonomy" id="35708"/>
    <lineage>
        <taxon>Eukaryota</taxon>
        <taxon>Viridiplantae</taxon>
        <taxon>Streptophyta</taxon>
        <taxon>Embryophyta</taxon>
        <taxon>Tracheophyta</taxon>
        <taxon>Spermatophyta</taxon>
        <taxon>Magnoliopsida</taxon>
        <taxon>Liliopsida</taxon>
        <taxon>Poales</taxon>
        <taxon>Poaceae</taxon>
        <taxon>PACMAD clade</taxon>
        <taxon>Arundinoideae</taxon>
        <taxon>Arundineae</taxon>
        <taxon>Arundo</taxon>
    </lineage>
</organism>
<reference evidence="1" key="1">
    <citation type="submission" date="2014-09" db="EMBL/GenBank/DDBJ databases">
        <authorList>
            <person name="Magalhaes I.L.F."/>
            <person name="Oliveira U."/>
            <person name="Santos F.R."/>
            <person name="Vidigal T.H.D.A."/>
            <person name="Brescovit A.D."/>
            <person name="Santos A.J."/>
        </authorList>
    </citation>
    <scope>NUCLEOTIDE SEQUENCE</scope>
    <source>
        <tissue evidence="1">Shoot tissue taken approximately 20 cm above the soil surface</tissue>
    </source>
</reference>
<sequence length="11" mass="1297">MHFDIPLIVVL</sequence>
<protein>
    <submittedName>
        <fullName evidence="1">Uncharacterized protein</fullName>
    </submittedName>
</protein>
<dbReference type="EMBL" id="GBRH01184957">
    <property type="protein sequence ID" value="JAE12939.1"/>
    <property type="molecule type" value="Transcribed_RNA"/>
</dbReference>
<evidence type="ECO:0000313" key="1">
    <source>
        <dbReference type="EMBL" id="JAE12939.1"/>
    </source>
</evidence>
<proteinExistence type="predicted"/>
<name>A0A0A9FNS4_ARUDO</name>